<dbReference type="SUPFAM" id="SSF81383">
    <property type="entry name" value="F-box domain"/>
    <property type="match status" value="1"/>
</dbReference>
<name>A0A6A5YDE8_9PEZI</name>
<dbReference type="InterPro" id="IPR036047">
    <property type="entry name" value="F-box-like_dom_sf"/>
</dbReference>
<evidence type="ECO:0000259" key="1">
    <source>
        <dbReference type="PROSITE" id="PS50181"/>
    </source>
</evidence>
<dbReference type="Pfam" id="PF00646">
    <property type="entry name" value="F-box"/>
    <property type="match status" value="1"/>
</dbReference>
<dbReference type="OrthoDB" id="3904354at2759"/>
<gene>
    <name evidence="2" type="ORF">K490DRAFT_10975</name>
</gene>
<dbReference type="EMBL" id="ML978715">
    <property type="protein sequence ID" value="KAF2088980.1"/>
    <property type="molecule type" value="Genomic_DNA"/>
</dbReference>
<organism evidence="2 3">
    <name type="scientific">Saccharata proteae CBS 121410</name>
    <dbReference type="NCBI Taxonomy" id="1314787"/>
    <lineage>
        <taxon>Eukaryota</taxon>
        <taxon>Fungi</taxon>
        <taxon>Dikarya</taxon>
        <taxon>Ascomycota</taxon>
        <taxon>Pezizomycotina</taxon>
        <taxon>Dothideomycetes</taxon>
        <taxon>Dothideomycetes incertae sedis</taxon>
        <taxon>Botryosphaeriales</taxon>
        <taxon>Saccharataceae</taxon>
        <taxon>Saccharata</taxon>
    </lineage>
</organism>
<feature type="non-terminal residue" evidence="2">
    <location>
        <position position="127"/>
    </location>
</feature>
<proteinExistence type="predicted"/>
<feature type="domain" description="F-box" evidence="1">
    <location>
        <begin position="8"/>
        <end position="55"/>
    </location>
</feature>
<protein>
    <recommendedName>
        <fullName evidence="1">F-box domain-containing protein</fullName>
    </recommendedName>
</protein>
<sequence>PYTTEAPRPALDGLPFDILTQIVSYLPIKSVLFLRRCNQSLASRINLDQCFWRNRLISGNLVDFLWDLDEAECRQKDLSGTGWDWRGLARDLRAQRFPEAALRRNTNIEDAPLGLLNRCRIVRVVEE</sequence>
<feature type="non-terminal residue" evidence="2">
    <location>
        <position position="1"/>
    </location>
</feature>
<keyword evidence="3" id="KW-1185">Reference proteome</keyword>
<dbReference type="InterPro" id="IPR001810">
    <property type="entry name" value="F-box_dom"/>
</dbReference>
<dbReference type="PROSITE" id="PS50181">
    <property type="entry name" value="FBOX"/>
    <property type="match status" value="1"/>
</dbReference>
<evidence type="ECO:0000313" key="2">
    <source>
        <dbReference type="EMBL" id="KAF2088980.1"/>
    </source>
</evidence>
<dbReference type="Proteomes" id="UP000799776">
    <property type="component" value="Unassembled WGS sequence"/>
</dbReference>
<accession>A0A6A5YDE8</accession>
<dbReference type="AlphaFoldDB" id="A0A6A5YDE8"/>
<reference evidence="2" key="1">
    <citation type="journal article" date="2020" name="Stud. Mycol.">
        <title>101 Dothideomycetes genomes: a test case for predicting lifestyles and emergence of pathogens.</title>
        <authorList>
            <person name="Haridas S."/>
            <person name="Albert R."/>
            <person name="Binder M."/>
            <person name="Bloem J."/>
            <person name="Labutti K."/>
            <person name="Salamov A."/>
            <person name="Andreopoulos B."/>
            <person name="Baker S."/>
            <person name="Barry K."/>
            <person name="Bills G."/>
            <person name="Bluhm B."/>
            <person name="Cannon C."/>
            <person name="Castanera R."/>
            <person name="Culley D."/>
            <person name="Daum C."/>
            <person name="Ezra D."/>
            <person name="Gonzalez J."/>
            <person name="Henrissat B."/>
            <person name="Kuo A."/>
            <person name="Liang C."/>
            <person name="Lipzen A."/>
            <person name="Lutzoni F."/>
            <person name="Magnuson J."/>
            <person name="Mondo S."/>
            <person name="Nolan M."/>
            <person name="Ohm R."/>
            <person name="Pangilinan J."/>
            <person name="Park H.-J."/>
            <person name="Ramirez L."/>
            <person name="Alfaro M."/>
            <person name="Sun H."/>
            <person name="Tritt A."/>
            <person name="Yoshinaga Y."/>
            <person name="Zwiers L.-H."/>
            <person name="Turgeon B."/>
            <person name="Goodwin S."/>
            <person name="Spatafora J."/>
            <person name="Crous P."/>
            <person name="Grigoriev I."/>
        </authorList>
    </citation>
    <scope>NUCLEOTIDE SEQUENCE</scope>
    <source>
        <strain evidence="2">CBS 121410</strain>
    </source>
</reference>
<evidence type="ECO:0000313" key="3">
    <source>
        <dbReference type="Proteomes" id="UP000799776"/>
    </source>
</evidence>